<dbReference type="InterPro" id="IPR004242">
    <property type="entry name" value="Transposase_21"/>
</dbReference>
<proteinExistence type="predicted"/>
<accession>A0A5A7TZ48</accession>
<dbReference type="PANTHER" id="PTHR48258">
    <property type="entry name" value="DUF4218 DOMAIN-CONTAINING PROTEIN-RELATED"/>
    <property type="match status" value="1"/>
</dbReference>
<dbReference type="OrthoDB" id="1087172at2759"/>
<name>A0A5A7TZ48_CUCMM</name>
<feature type="domain" description="DUF4216" evidence="2">
    <location>
        <begin position="445"/>
        <end position="513"/>
    </location>
</feature>
<evidence type="ECO:0000259" key="2">
    <source>
        <dbReference type="Pfam" id="PF13952"/>
    </source>
</evidence>
<dbReference type="PANTHER" id="PTHR48258:SF9">
    <property type="entry name" value="OS01G0348150 PROTEIN"/>
    <property type="match status" value="1"/>
</dbReference>
<comment type="caution">
    <text evidence="3">The sequence shown here is derived from an EMBL/GenBank/DDBJ whole genome shotgun (WGS) entry which is preliminary data.</text>
</comment>
<reference evidence="3 4" key="1">
    <citation type="submission" date="2019-08" db="EMBL/GenBank/DDBJ databases">
        <title>Draft genome sequences of two oriental melons (Cucumis melo L. var makuwa).</title>
        <authorList>
            <person name="Kwon S.-Y."/>
        </authorList>
    </citation>
    <scope>NUCLEOTIDE SEQUENCE [LARGE SCALE GENOMIC DNA]</scope>
    <source>
        <strain evidence="4">cv. SW 3</strain>
        <tissue evidence="3">Leaf</tissue>
    </source>
</reference>
<sequence length="862" mass="98044">MYEENDVGNIKEMVEIAHEQYSKDPSAFEKLLNDAEKPLYEGCKKFTKLSTLVKLYNLKVRHGWSNISFSELLKALKDILPSSNDLPTSMYEAKKMLGALGMEYERFMHALMIVACIERNMPTQLCALNTESGVQCYDAYNEELFNLRTVLLWTINDFPAYGNLSGCTLLDIRGKTKDDLNARRDLADLKIRPELTPINGEKKIFIPSACYTLTKKEKRFLLKSLSEMKVPRGYSSNVTNLVSIEDSKLNGLKSHDCHVLLQQLLPVAIRSVLPKHLRDNSDYSELGRPLSSGVTSILEQELLYKAHRYALENTVDVQPYIEKHLIVLQQQHRSRSKNQKQIQDEHNRTFISWLREKVEMELATGDVEVSDNLRWIAHDPHSVVTTYNSYAINGCHYHTKSHDKNKTVQNSGVSLVAKTMQVCSSKDKNPIIGEVSFYGVIEEIWELNYNSFKVAIFKCDWVENSGGIKTDELGFVLVDLSRVGHKNDSFIFATQAKQVFFVEDPSDSRWSIVLTPPQRDFADQYNDDELGDIVLNCQGMPKATIDIESRLDLDENTPTYIHSHTMELPTNEDLTLGLDEVEIGLDNAHTDHLEQVDASKNEKKKIRGLTLMHDVTRIKSTGEKTVVEYNENGIPIGENGHKLQSFIGSCVHHHIPITHASWKVVPTELKEKICSMVEGAFVVDGRSKKAIMKTTGVSFRQFKSWLTTQYIITFMDEPQLLIDPPSLYAHIIDKPILDKVPNEESPNDALTQALGTSEYGRRVRGVGGFITPNVYFHQAKPRKLNKVDTTQQIIDENEALRKRIRELKQKVQSIPTSEYGSCSKSKVQEKKVLEEEEMKEEEVIATTPMTKNEADDKEGESY</sequence>
<dbReference type="Pfam" id="PF02992">
    <property type="entry name" value="Transposase_21"/>
    <property type="match status" value="1"/>
</dbReference>
<gene>
    <name evidence="3" type="ORF">E6C27_scaffold114G001440</name>
</gene>
<evidence type="ECO:0000313" key="4">
    <source>
        <dbReference type="Proteomes" id="UP000321393"/>
    </source>
</evidence>
<dbReference type="Pfam" id="PF13952">
    <property type="entry name" value="DUF4216"/>
    <property type="match status" value="1"/>
</dbReference>
<evidence type="ECO:0000313" key="3">
    <source>
        <dbReference type="EMBL" id="KAA0046601.1"/>
    </source>
</evidence>
<dbReference type="EMBL" id="SSTE01014001">
    <property type="protein sequence ID" value="KAA0046601.1"/>
    <property type="molecule type" value="Genomic_DNA"/>
</dbReference>
<feature type="region of interest" description="Disordered" evidence="1">
    <location>
        <begin position="815"/>
        <end position="862"/>
    </location>
</feature>
<dbReference type="Proteomes" id="UP000321393">
    <property type="component" value="Unassembled WGS sequence"/>
</dbReference>
<protein>
    <recommendedName>
        <fullName evidence="2">DUF4216 domain-containing protein</fullName>
    </recommendedName>
</protein>
<dbReference type="AlphaFoldDB" id="A0A5A7TZ48"/>
<organism evidence="3 4">
    <name type="scientific">Cucumis melo var. makuwa</name>
    <name type="common">Oriental melon</name>
    <dbReference type="NCBI Taxonomy" id="1194695"/>
    <lineage>
        <taxon>Eukaryota</taxon>
        <taxon>Viridiplantae</taxon>
        <taxon>Streptophyta</taxon>
        <taxon>Embryophyta</taxon>
        <taxon>Tracheophyta</taxon>
        <taxon>Spermatophyta</taxon>
        <taxon>Magnoliopsida</taxon>
        <taxon>eudicotyledons</taxon>
        <taxon>Gunneridae</taxon>
        <taxon>Pentapetalae</taxon>
        <taxon>rosids</taxon>
        <taxon>fabids</taxon>
        <taxon>Cucurbitales</taxon>
        <taxon>Cucurbitaceae</taxon>
        <taxon>Benincaseae</taxon>
        <taxon>Cucumis</taxon>
    </lineage>
</organism>
<dbReference type="InterPro" id="IPR025312">
    <property type="entry name" value="DUF4216"/>
</dbReference>
<evidence type="ECO:0000256" key="1">
    <source>
        <dbReference type="SAM" id="MobiDB-lite"/>
    </source>
</evidence>